<dbReference type="EMBL" id="BMUB01000004">
    <property type="protein sequence ID" value="GGU69385.1"/>
    <property type="molecule type" value="Genomic_DNA"/>
</dbReference>
<comment type="subcellular location">
    <subcellularLocation>
        <location evidence="1">Membrane</location>
        <topology evidence="1">Single-pass membrane protein</topology>
    </subcellularLocation>
</comment>
<evidence type="ECO:0000256" key="5">
    <source>
        <dbReference type="ARBA" id="ARBA00023136"/>
    </source>
</evidence>
<dbReference type="PANTHER" id="PTHR37461">
    <property type="entry name" value="ANTI-SIGMA-K FACTOR RSKA"/>
    <property type="match status" value="1"/>
</dbReference>
<evidence type="ECO:0000256" key="8">
    <source>
        <dbReference type="SAM" id="Phobius"/>
    </source>
</evidence>
<evidence type="ECO:0000259" key="9">
    <source>
        <dbReference type="Pfam" id="PF13490"/>
    </source>
</evidence>
<dbReference type="Proteomes" id="UP000610124">
    <property type="component" value="Unassembled WGS sequence"/>
</dbReference>
<dbReference type="GO" id="GO:0016989">
    <property type="term" value="F:sigma factor antagonist activity"/>
    <property type="evidence" value="ECO:0007669"/>
    <property type="project" value="TreeGrafter"/>
</dbReference>
<protein>
    <recommendedName>
        <fullName evidence="9">Putative zinc-finger domain-containing protein</fullName>
    </recommendedName>
</protein>
<evidence type="ECO:0000256" key="1">
    <source>
        <dbReference type="ARBA" id="ARBA00004167"/>
    </source>
</evidence>
<dbReference type="Gene3D" id="1.10.10.1320">
    <property type="entry name" value="Anti-sigma factor, zinc-finger domain"/>
    <property type="match status" value="1"/>
</dbReference>
<proteinExistence type="predicted"/>
<dbReference type="AlphaFoldDB" id="A0A8H9HJS4"/>
<feature type="transmembrane region" description="Helical" evidence="8">
    <location>
        <begin position="125"/>
        <end position="144"/>
    </location>
</feature>
<dbReference type="InterPro" id="IPR041916">
    <property type="entry name" value="Anti_sigma_zinc_sf"/>
</dbReference>
<dbReference type="Pfam" id="PF13490">
    <property type="entry name" value="zf-HC2"/>
    <property type="match status" value="1"/>
</dbReference>
<feature type="compositionally biased region" description="Low complexity" evidence="7">
    <location>
        <begin position="154"/>
        <end position="167"/>
    </location>
</feature>
<keyword evidence="4" id="KW-0805">Transcription regulation</keyword>
<evidence type="ECO:0000256" key="2">
    <source>
        <dbReference type="ARBA" id="ARBA00022692"/>
    </source>
</evidence>
<keyword evidence="5 8" id="KW-0472">Membrane</keyword>
<dbReference type="GO" id="GO:0016020">
    <property type="term" value="C:membrane"/>
    <property type="evidence" value="ECO:0007669"/>
    <property type="project" value="UniProtKB-SubCell"/>
</dbReference>
<gene>
    <name evidence="10" type="ORF">GCM10010502_20650</name>
</gene>
<evidence type="ECO:0000256" key="4">
    <source>
        <dbReference type="ARBA" id="ARBA00023015"/>
    </source>
</evidence>
<organism evidence="10 11">
    <name type="scientific">Kitasatospora aureofaciens</name>
    <name type="common">Streptomyces aureofaciens</name>
    <dbReference type="NCBI Taxonomy" id="1894"/>
    <lineage>
        <taxon>Bacteria</taxon>
        <taxon>Bacillati</taxon>
        <taxon>Actinomycetota</taxon>
        <taxon>Actinomycetes</taxon>
        <taxon>Kitasatosporales</taxon>
        <taxon>Streptomycetaceae</taxon>
        <taxon>Kitasatospora</taxon>
    </lineage>
</organism>
<evidence type="ECO:0000256" key="7">
    <source>
        <dbReference type="SAM" id="MobiDB-lite"/>
    </source>
</evidence>
<dbReference type="GO" id="GO:0006417">
    <property type="term" value="P:regulation of translation"/>
    <property type="evidence" value="ECO:0007669"/>
    <property type="project" value="TreeGrafter"/>
</dbReference>
<evidence type="ECO:0000256" key="3">
    <source>
        <dbReference type="ARBA" id="ARBA00022989"/>
    </source>
</evidence>
<keyword evidence="2 8" id="KW-0812">Transmembrane</keyword>
<evidence type="ECO:0000313" key="10">
    <source>
        <dbReference type="EMBL" id="GGU69385.1"/>
    </source>
</evidence>
<evidence type="ECO:0000256" key="6">
    <source>
        <dbReference type="ARBA" id="ARBA00023163"/>
    </source>
</evidence>
<reference evidence="10" key="2">
    <citation type="submission" date="2020-09" db="EMBL/GenBank/DDBJ databases">
        <authorList>
            <person name="Sun Q."/>
            <person name="Ohkuma M."/>
        </authorList>
    </citation>
    <scope>NUCLEOTIDE SEQUENCE</scope>
    <source>
        <strain evidence="10">JCM 4434</strain>
    </source>
</reference>
<dbReference type="RefSeq" id="WP_232543083.1">
    <property type="nucleotide sequence ID" value="NZ_BMUB01000004.1"/>
</dbReference>
<sequence>MTRDDAGTGGMGTEDVNTNGTGADGTGAEGTGPVPPERIAELVGAHVLGVLDPDESAAVEGHLADCPACRQEVAELRELETVLGEVPPELLVDGPPTGGDLLLQRTLRQARAERGASLVRRRTRIGMVAAVAAAAALVLGIAVGRGTVTAPPVAAGPAPTAAPTATVTPPPAGTRTGSVTDPATGARMTLTMTPAMGWVRVNAAVTGIPAGQRCHLVVNARGGATADAGSWLVSAVGAKSGTTLDGSAIVSPDDVVSVSVVNESGQTFVTVPV</sequence>
<evidence type="ECO:0000313" key="11">
    <source>
        <dbReference type="Proteomes" id="UP000610124"/>
    </source>
</evidence>
<feature type="region of interest" description="Disordered" evidence="7">
    <location>
        <begin position="1"/>
        <end position="34"/>
    </location>
</feature>
<reference evidence="10" key="1">
    <citation type="journal article" date="2014" name="Int. J. Syst. Evol. Microbiol.">
        <title>Complete genome sequence of Corynebacterium casei LMG S-19264T (=DSM 44701T), isolated from a smear-ripened cheese.</title>
        <authorList>
            <consortium name="US DOE Joint Genome Institute (JGI-PGF)"/>
            <person name="Walter F."/>
            <person name="Albersmeier A."/>
            <person name="Kalinowski J."/>
            <person name="Ruckert C."/>
        </authorList>
    </citation>
    <scope>NUCLEOTIDE SEQUENCE</scope>
    <source>
        <strain evidence="10">JCM 4434</strain>
    </source>
</reference>
<name>A0A8H9HJS4_KITAU</name>
<accession>A0A8H9HJS4</accession>
<dbReference type="InterPro" id="IPR051474">
    <property type="entry name" value="Anti-sigma-K/W_factor"/>
</dbReference>
<comment type="caution">
    <text evidence="10">The sequence shown here is derived from an EMBL/GenBank/DDBJ whole genome shotgun (WGS) entry which is preliminary data.</text>
</comment>
<dbReference type="GeneID" id="97485206"/>
<dbReference type="InterPro" id="IPR027383">
    <property type="entry name" value="Znf_put"/>
</dbReference>
<keyword evidence="6" id="KW-0804">Transcription</keyword>
<feature type="region of interest" description="Disordered" evidence="7">
    <location>
        <begin position="154"/>
        <end position="182"/>
    </location>
</feature>
<feature type="domain" description="Putative zinc-finger" evidence="9">
    <location>
        <begin position="38"/>
        <end position="70"/>
    </location>
</feature>
<dbReference type="PANTHER" id="PTHR37461:SF1">
    <property type="entry name" value="ANTI-SIGMA-K FACTOR RSKA"/>
    <property type="match status" value="1"/>
</dbReference>
<keyword evidence="3 8" id="KW-1133">Transmembrane helix</keyword>